<feature type="transmembrane region" description="Helical" evidence="1">
    <location>
        <begin position="191"/>
        <end position="214"/>
    </location>
</feature>
<dbReference type="NCBIfam" id="NF041646">
    <property type="entry name" value="VC0807_fam"/>
    <property type="match status" value="1"/>
</dbReference>
<comment type="caution">
    <text evidence="2">The sequence shown here is derived from an EMBL/GenBank/DDBJ whole genome shotgun (WGS) entry which is preliminary data.</text>
</comment>
<reference evidence="3" key="1">
    <citation type="journal article" date="2019" name="Int. J. Syst. Evol. Microbiol.">
        <title>The Global Catalogue of Microorganisms (GCM) 10K type strain sequencing project: providing services to taxonomists for standard genome sequencing and annotation.</title>
        <authorList>
            <consortium name="The Broad Institute Genomics Platform"/>
            <consortium name="The Broad Institute Genome Sequencing Center for Infectious Disease"/>
            <person name="Wu L."/>
            <person name="Ma J."/>
        </authorList>
    </citation>
    <scope>NUCLEOTIDE SEQUENCE [LARGE SCALE GENOMIC DNA]</scope>
    <source>
        <strain evidence="3">CECT 8064</strain>
    </source>
</reference>
<evidence type="ECO:0000313" key="2">
    <source>
        <dbReference type="EMBL" id="MFC4512758.1"/>
    </source>
</evidence>
<dbReference type="EMBL" id="JBHSFS010000003">
    <property type="protein sequence ID" value="MFC4512758.1"/>
    <property type="molecule type" value="Genomic_DNA"/>
</dbReference>
<dbReference type="RefSeq" id="WP_206279897.1">
    <property type="nucleotide sequence ID" value="NZ_JBHSFS010000003.1"/>
</dbReference>
<name>A0ABV9BFJ5_9ACTN</name>
<protein>
    <submittedName>
        <fullName evidence="2">VC0807 family protein</fullName>
    </submittedName>
</protein>
<feature type="transmembrane region" description="Helical" evidence="1">
    <location>
        <begin position="35"/>
        <end position="61"/>
    </location>
</feature>
<keyword evidence="1" id="KW-0812">Transmembrane</keyword>
<accession>A0ABV9BFJ5</accession>
<feature type="transmembrane region" description="Helical" evidence="1">
    <location>
        <begin position="73"/>
        <end position="93"/>
    </location>
</feature>
<proteinExistence type="predicted"/>
<feature type="transmembrane region" description="Helical" evidence="1">
    <location>
        <begin position="105"/>
        <end position="122"/>
    </location>
</feature>
<sequence length="232" mass="24024">MQTLTTTPAPAPAGEGRALARSLTPLVVDAVVPMAGYYVLTDGFGMGAVAALAWTSVLPAARSLWSVVKDRRLNALATLMLVVNAVGLAMSAVTGDARLMLAKDSAGSGMIGAGVLVSVLAGRPMMTAGLKPWITKGGDPAKTAAWERLMRGSVRFRRAERRFSLVWGAVLLAESVSRVVAAYTLPAHTVVWLGNVLAGAAVVLAIVVTGPLAVDPMEKMVAAEAEKGHEVP</sequence>
<feature type="transmembrane region" description="Helical" evidence="1">
    <location>
        <begin position="165"/>
        <end position="185"/>
    </location>
</feature>
<dbReference type="Proteomes" id="UP001595990">
    <property type="component" value="Unassembled WGS sequence"/>
</dbReference>
<gene>
    <name evidence="2" type="ORF">ACFPEN_07400</name>
</gene>
<keyword evidence="1" id="KW-1133">Transmembrane helix</keyword>
<keyword evidence="1" id="KW-0472">Membrane</keyword>
<keyword evidence="3" id="KW-1185">Reference proteome</keyword>
<evidence type="ECO:0000313" key="3">
    <source>
        <dbReference type="Proteomes" id="UP001595990"/>
    </source>
</evidence>
<evidence type="ECO:0000256" key="1">
    <source>
        <dbReference type="SAM" id="Phobius"/>
    </source>
</evidence>
<organism evidence="2 3">
    <name type="scientific">Streptomyces ehimensis</name>
    <dbReference type="NCBI Taxonomy" id="68195"/>
    <lineage>
        <taxon>Bacteria</taxon>
        <taxon>Bacillati</taxon>
        <taxon>Actinomycetota</taxon>
        <taxon>Actinomycetes</taxon>
        <taxon>Kitasatosporales</taxon>
        <taxon>Streptomycetaceae</taxon>
        <taxon>Streptomyces</taxon>
    </lineage>
</organism>